<dbReference type="GO" id="GO:0015716">
    <property type="term" value="P:organic phosphonate transport"/>
    <property type="evidence" value="ECO:0007669"/>
    <property type="project" value="InterPro"/>
</dbReference>
<reference evidence="1" key="1">
    <citation type="submission" date="2016-03" db="EMBL/GenBank/DDBJ databases">
        <title>Microsymbionts genomes from the relict species Vavilovia formosa.</title>
        <authorList>
            <person name="Chirak E."/>
            <person name="Kimeklis A."/>
            <person name="Kopat V."/>
            <person name="Andronov E."/>
        </authorList>
    </citation>
    <scope>NUCLEOTIDE SEQUENCE [LARGE SCALE GENOMIC DNA]</scope>
    <source>
        <strain evidence="1">Vaf12</strain>
    </source>
</reference>
<dbReference type="EMBL" id="LVYU01000103">
    <property type="protein sequence ID" value="KZA99331.1"/>
    <property type="molecule type" value="Genomic_DNA"/>
</dbReference>
<comment type="caution">
    <text evidence="1">The sequence shown here is derived from an EMBL/GenBank/DDBJ whole genome shotgun (WGS) entry which is preliminary data.</text>
</comment>
<keyword evidence="1" id="KW-0456">Lyase</keyword>
<gene>
    <name evidence="1" type="ORF">A4A59_23280</name>
</gene>
<dbReference type="GO" id="GO:0019634">
    <property type="term" value="P:organic phosphonate metabolic process"/>
    <property type="evidence" value="ECO:0007669"/>
    <property type="project" value="InterPro"/>
</dbReference>
<dbReference type="InterPro" id="IPR009609">
    <property type="entry name" value="Phosphonate_metab_PhnG"/>
</dbReference>
<sequence length="158" mass="16931">MISADRTDAASQTASGRKRAADLLARAERSELSAVFDALPEKPVAHQVRGPETGLVMVRGRIGGGAAPFNLGEVTVTRATVRLGSGSVGHAQALGTDREKARLAAIFDALWQEEATKDFVEQALLLPITERIADAERRKADETAATRVDFFTMVRGDN</sequence>
<protein>
    <submittedName>
        <fullName evidence="1">Phosphonate C-P lyase system protein PhnG</fullName>
    </submittedName>
</protein>
<name>A0A154IFZ5_RHILE</name>
<organism evidence="1">
    <name type="scientific">Rhizobium leguminosarum</name>
    <dbReference type="NCBI Taxonomy" id="384"/>
    <lineage>
        <taxon>Bacteria</taxon>
        <taxon>Pseudomonadati</taxon>
        <taxon>Pseudomonadota</taxon>
        <taxon>Alphaproteobacteria</taxon>
        <taxon>Hyphomicrobiales</taxon>
        <taxon>Rhizobiaceae</taxon>
        <taxon>Rhizobium/Agrobacterium group</taxon>
        <taxon>Rhizobium</taxon>
    </lineage>
</organism>
<dbReference type="GO" id="GO:0016829">
    <property type="term" value="F:lyase activity"/>
    <property type="evidence" value="ECO:0007669"/>
    <property type="project" value="UniProtKB-KW"/>
</dbReference>
<dbReference type="RefSeq" id="WP_062943104.1">
    <property type="nucleotide sequence ID" value="NZ_CP171844.1"/>
</dbReference>
<dbReference type="AlphaFoldDB" id="A0A154IFZ5"/>
<dbReference type="Pfam" id="PF06754">
    <property type="entry name" value="PhnG"/>
    <property type="match status" value="1"/>
</dbReference>
<evidence type="ECO:0000313" key="1">
    <source>
        <dbReference type="EMBL" id="KZA99331.1"/>
    </source>
</evidence>
<accession>A0A154IFZ5</accession>
<dbReference type="NCBIfam" id="TIGR03293">
    <property type="entry name" value="PhnG_redo"/>
    <property type="match status" value="1"/>
</dbReference>
<proteinExistence type="predicted"/>